<feature type="non-terminal residue" evidence="2">
    <location>
        <position position="1"/>
    </location>
</feature>
<keyword evidence="3" id="KW-1185">Reference proteome</keyword>
<dbReference type="Proteomes" id="UP000029121">
    <property type="component" value="Unassembled WGS sequence"/>
</dbReference>
<dbReference type="InterPro" id="IPR012676">
    <property type="entry name" value="TGS-like"/>
</dbReference>
<proteinExistence type="predicted"/>
<accession>R0G8N9</accession>
<dbReference type="STRING" id="81985.R0G8N9"/>
<feature type="domain" description="TGS" evidence="1">
    <location>
        <begin position="11"/>
        <end position="43"/>
    </location>
</feature>
<dbReference type="InterPro" id="IPR012675">
    <property type="entry name" value="Beta-grasp_dom_sf"/>
</dbReference>
<dbReference type="SUPFAM" id="SSF81271">
    <property type="entry name" value="TGS-like"/>
    <property type="match status" value="1"/>
</dbReference>
<dbReference type="eggNOG" id="KOG1157">
    <property type="taxonomic scope" value="Eukaryota"/>
</dbReference>
<protein>
    <recommendedName>
        <fullName evidence="1">TGS domain-containing protein</fullName>
    </recommendedName>
</protein>
<dbReference type="Gene3D" id="3.10.20.30">
    <property type="match status" value="1"/>
</dbReference>
<reference evidence="3" key="1">
    <citation type="journal article" date="2013" name="Nat. Genet.">
        <title>The Capsella rubella genome and the genomic consequences of rapid mating system evolution.</title>
        <authorList>
            <person name="Slotte T."/>
            <person name="Hazzouri K.M."/>
            <person name="Agren J.A."/>
            <person name="Koenig D."/>
            <person name="Maumus F."/>
            <person name="Guo Y.L."/>
            <person name="Steige K."/>
            <person name="Platts A.E."/>
            <person name="Escobar J.S."/>
            <person name="Newman L.K."/>
            <person name="Wang W."/>
            <person name="Mandakova T."/>
            <person name="Vello E."/>
            <person name="Smith L.M."/>
            <person name="Henz S.R."/>
            <person name="Steffen J."/>
            <person name="Takuno S."/>
            <person name="Brandvain Y."/>
            <person name="Coop G."/>
            <person name="Andolfatto P."/>
            <person name="Hu T.T."/>
            <person name="Blanchette M."/>
            <person name="Clark R.M."/>
            <person name="Quesneville H."/>
            <person name="Nordborg M."/>
            <person name="Gaut B.S."/>
            <person name="Lysak M.A."/>
            <person name="Jenkins J."/>
            <person name="Grimwood J."/>
            <person name="Chapman J."/>
            <person name="Prochnik S."/>
            <person name="Shu S."/>
            <person name="Rokhsar D."/>
            <person name="Schmutz J."/>
            <person name="Weigel D."/>
            <person name="Wright S.I."/>
        </authorList>
    </citation>
    <scope>NUCLEOTIDE SEQUENCE [LARGE SCALE GENOMIC DNA]</scope>
    <source>
        <strain evidence="3">cv. Monte Gargano</strain>
    </source>
</reference>
<evidence type="ECO:0000313" key="3">
    <source>
        <dbReference type="Proteomes" id="UP000029121"/>
    </source>
</evidence>
<dbReference type="EMBL" id="KB870807">
    <property type="protein sequence ID" value="EOA31896.1"/>
    <property type="molecule type" value="Genomic_DNA"/>
</dbReference>
<dbReference type="Pfam" id="PF02824">
    <property type="entry name" value="TGS"/>
    <property type="match status" value="1"/>
</dbReference>
<organism evidence="2 3">
    <name type="scientific">Capsella rubella</name>
    <dbReference type="NCBI Taxonomy" id="81985"/>
    <lineage>
        <taxon>Eukaryota</taxon>
        <taxon>Viridiplantae</taxon>
        <taxon>Streptophyta</taxon>
        <taxon>Embryophyta</taxon>
        <taxon>Tracheophyta</taxon>
        <taxon>Spermatophyta</taxon>
        <taxon>Magnoliopsida</taxon>
        <taxon>eudicotyledons</taxon>
        <taxon>Gunneridae</taxon>
        <taxon>Pentapetalae</taxon>
        <taxon>rosids</taxon>
        <taxon>malvids</taxon>
        <taxon>Brassicales</taxon>
        <taxon>Brassicaceae</taxon>
        <taxon>Camelineae</taxon>
        <taxon>Capsella</taxon>
    </lineage>
</organism>
<name>R0G8N9_9BRAS</name>
<dbReference type="InterPro" id="IPR004095">
    <property type="entry name" value="TGS"/>
</dbReference>
<evidence type="ECO:0000259" key="1">
    <source>
        <dbReference type="Pfam" id="PF02824"/>
    </source>
</evidence>
<dbReference type="AlphaFoldDB" id="R0G8N9"/>
<dbReference type="PANTHER" id="PTHR43061">
    <property type="entry name" value="GTP DIPHOSPHOKINASE RSH1, CHLOROPLASTIC-RELATED"/>
    <property type="match status" value="1"/>
</dbReference>
<evidence type="ECO:0000313" key="2">
    <source>
        <dbReference type="EMBL" id="EOA31896.1"/>
    </source>
</evidence>
<gene>
    <name evidence="2" type="ORF">CARUB_v10015125mg</name>
</gene>
<dbReference type="PANTHER" id="PTHR43061:SF1">
    <property type="entry name" value="GTP DIPHOSPHOKINASE RSH1, CHLOROPLASTIC-RELATED"/>
    <property type="match status" value="1"/>
</dbReference>
<sequence length="144" mass="16181">GTPLLTMHAFVIHMEIESKIVAAKVNGYLVSPTHVLENVDVVETPLSTKQCLKHAKTRSARQKIMRVYYCHVFPLDSDAEDSRKSLQWREKILVNVKLDITTPTSQNGSTWSQRNSSLDESKFLLPGDGIAKSFPANIPAYRKV</sequence>